<feature type="transmembrane region" description="Helical" evidence="1">
    <location>
        <begin position="12"/>
        <end position="33"/>
    </location>
</feature>
<name>L7UUH1_9CAUD</name>
<evidence type="ECO:0000313" key="3">
    <source>
        <dbReference type="Proteomes" id="UP000005445"/>
    </source>
</evidence>
<protein>
    <submittedName>
        <fullName evidence="2">Gp255.1</fullName>
    </submittedName>
</protein>
<keyword evidence="1" id="KW-0812">Transmembrane</keyword>
<proteinExistence type="predicted"/>
<dbReference type="Proteomes" id="UP000005445">
    <property type="component" value="Segment"/>
</dbReference>
<evidence type="ECO:0000256" key="1">
    <source>
        <dbReference type="SAM" id="Phobius"/>
    </source>
</evidence>
<dbReference type="EMBL" id="HM144387">
    <property type="protein sequence ID" value="AGC55717.1"/>
    <property type="molecule type" value="Genomic_DNA"/>
</dbReference>
<reference evidence="2 3" key="1">
    <citation type="submission" date="2013-01" db="EMBL/GenBank/DDBJ databases">
        <title>Large myovirus of Bacillus.</title>
        <authorList>
            <person name="Klumpp J."/>
            <person name="Beyer W."/>
            <person name="Loessner M.J."/>
        </authorList>
    </citation>
    <scope>NUCLEOTIDE SEQUENCE [LARGE SCALE GENOMIC DNA]</scope>
</reference>
<dbReference type="KEGG" id="vg:14564343"/>
<organism evidence="2 3">
    <name type="scientific">Bacillus phage W.Ph</name>
    <dbReference type="NCBI Taxonomy" id="764595"/>
    <lineage>
        <taxon>Viruses</taxon>
        <taxon>Duplodnaviria</taxon>
        <taxon>Heunggongvirae</taxon>
        <taxon>Uroviricota</taxon>
        <taxon>Caudoviricetes</taxon>
        <taxon>Herelleviridae</taxon>
        <taxon>Bastillevirinae</taxon>
        <taxon>Wphvirus</taxon>
        <taxon>Wphvirus WPh</taxon>
    </lineage>
</organism>
<sequence length="34" mass="4151">MEELDDKITYYGVLVFLWFVVLLFPVLYTLSLFY</sequence>
<accession>L7UUH1</accession>
<dbReference type="RefSeq" id="YP_007366645.1">
    <property type="nucleotide sequence ID" value="NC_016563.1"/>
</dbReference>
<dbReference type="GeneID" id="14564343"/>
<keyword evidence="1" id="KW-1133">Transmembrane helix</keyword>
<evidence type="ECO:0000313" key="2">
    <source>
        <dbReference type="EMBL" id="AGC55717.1"/>
    </source>
</evidence>
<keyword evidence="3" id="KW-1185">Reference proteome</keyword>
<keyword evidence="1" id="KW-0472">Membrane</keyword>